<dbReference type="OrthoDB" id="5422958at2759"/>
<evidence type="ECO:0000313" key="3">
    <source>
        <dbReference type="EMBL" id="TGO91900.1"/>
    </source>
</evidence>
<feature type="compositionally biased region" description="Basic residues" evidence="1">
    <location>
        <begin position="329"/>
        <end position="342"/>
    </location>
</feature>
<evidence type="ECO:0000313" key="4">
    <source>
        <dbReference type="Proteomes" id="UP000297280"/>
    </source>
</evidence>
<dbReference type="InterPro" id="IPR053274">
    <property type="entry name" value="Fluconazole_resistance"/>
</dbReference>
<feature type="region of interest" description="Disordered" evidence="1">
    <location>
        <begin position="131"/>
        <end position="158"/>
    </location>
</feature>
<gene>
    <name evidence="3" type="ORF">BPOR_0015g00100</name>
</gene>
<comment type="caution">
    <text evidence="3">The sequence shown here is derived from an EMBL/GenBank/DDBJ whole genome shotgun (WGS) entry which is preliminary data.</text>
</comment>
<dbReference type="STRING" id="87229.A0A4Z1L4Z0"/>
<dbReference type="Pfam" id="PF13259">
    <property type="entry name" value="clamp_Gag1-like"/>
    <property type="match status" value="1"/>
</dbReference>
<evidence type="ECO:0000256" key="1">
    <source>
        <dbReference type="SAM" id="MobiDB-lite"/>
    </source>
</evidence>
<keyword evidence="4" id="KW-1185">Reference proteome</keyword>
<feature type="compositionally biased region" description="Basic and acidic residues" evidence="1">
    <location>
        <begin position="275"/>
        <end position="284"/>
    </location>
</feature>
<dbReference type="EMBL" id="PQXO01000015">
    <property type="protein sequence ID" value="TGO91900.1"/>
    <property type="molecule type" value="Genomic_DNA"/>
</dbReference>
<sequence>MSQDLSAGVVNDPISISYELRSNPHHNISDLNATTDTKEQEATTAKMNLESSTTQMLDNVSASAPDPQGLNAPDVHSQSCLGLVEESAVDNESKLIIDTATATTGGAVIAENTTSVVPPIPTVRPLENINAPTETQPSTSATTATTTISPNTEQHCQSSRNSIIIDPQTSSSNPTADLANTPNKDMNVVKIKAARRKMARVKAHPNALTVYEAELTSKDRATQKEAVRQYLEKNVKQDWTWTWPAEENEPMDIKDALLKEPSLNELQVASTDSPAYKEEWRERDEWESDPTESESEDPSSPKGPVNINSPDRESPFRFDNPDGVGQLVKQRRAARRRRHKKKLAAEMEWNTGVHCYVERRDAWTCARSVPPPSGRELQGIENLPIHSNGNSRKPVDDSSDSEGWDTEVPIAKSLLPPDNAMRASITPQAYSTIYDKVILQSLTPSCPINLSDVIQSCVQGWKRDGEWPPSSSVPEPGFAAKTKQRRLSMLSMLGLNGPEAKPISPMAEKSPQTPSSIKKGLQKFWKRGDKTKGTPEGGAGA</sequence>
<dbReference type="PANTHER" id="PTHR28065">
    <property type="entry name" value="FREQUENIN"/>
    <property type="match status" value="1"/>
</dbReference>
<feature type="domain" description="Gag1-like clamp" evidence="2">
    <location>
        <begin position="314"/>
        <end position="468"/>
    </location>
</feature>
<dbReference type="Proteomes" id="UP000297280">
    <property type="component" value="Unassembled WGS sequence"/>
</dbReference>
<feature type="compositionally biased region" description="Low complexity" evidence="1">
    <location>
        <begin position="131"/>
        <end position="152"/>
    </location>
</feature>
<feature type="region of interest" description="Disordered" evidence="1">
    <location>
        <begin position="495"/>
        <end position="541"/>
    </location>
</feature>
<feature type="compositionally biased region" description="Basic and acidic residues" evidence="1">
    <location>
        <begin position="310"/>
        <end position="320"/>
    </location>
</feature>
<accession>A0A4Z1L4Z0</accession>
<dbReference type="AlphaFoldDB" id="A0A4Z1L4Z0"/>
<proteinExistence type="predicted"/>
<feature type="region of interest" description="Disordered" evidence="1">
    <location>
        <begin position="264"/>
        <end position="342"/>
    </location>
</feature>
<dbReference type="PANTHER" id="PTHR28065:SF1">
    <property type="entry name" value="DUF4050 DOMAIN-CONTAINING PROTEIN"/>
    <property type="match status" value="1"/>
</dbReference>
<feature type="compositionally biased region" description="Acidic residues" evidence="1">
    <location>
        <begin position="285"/>
        <end position="297"/>
    </location>
</feature>
<dbReference type="InterPro" id="IPR025124">
    <property type="entry name" value="Gag1-like_clamp"/>
</dbReference>
<feature type="compositionally biased region" description="Polar residues" evidence="1">
    <location>
        <begin position="264"/>
        <end position="273"/>
    </location>
</feature>
<name>A0A4Z1L4Z0_9HELO</name>
<feature type="region of interest" description="Disordered" evidence="1">
    <location>
        <begin position="369"/>
        <end position="405"/>
    </location>
</feature>
<organism evidence="3 4">
    <name type="scientific">Botrytis porri</name>
    <dbReference type="NCBI Taxonomy" id="87229"/>
    <lineage>
        <taxon>Eukaryota</taxon>
        <taxon>Fungi</taxon>
        <taxon>Dikarya</taxon>
        <taxon>Ascomycota</taxon>
        <taxon>Pezizomycotina</taxon>
        <taxon>Leotiomycetes</taxon>
        <taxon>Helotiales</taxon>
        <taxon>Sclerotiniaceae</taxon>
        <taxon>Botrytis</taxon>
    </lineage>
</organism>
<reference evidence="3 4" key="1">
    <citation type="submission" date="2017-12" db="EMBL/GenBank/DDBJ databases">
        <title>Comparative genomics of Botrytis spp.</title>
        <authorList>
            <person name="Valero-Jimenez C.A."/>
            <person name="Tapia P."/>
            <person name="Veloso J."/>
            <person name="Silva-Moreno E."/>
            <person name="Staats M."/>
            <person name="Valdes J.H."/>
            <person name="Van Kan J.A.L."/>
        </authorList>
    </citation>
    <scope>NUCLEOTIDE SEQUENCE [LARGE SCALE GENOMIC DNA]</scope>
    <source>
        <strain evidence="3 4">MUCL3349</strain>
    </source>
</reference>
<protein>
    <recommendedName>
        <fullName evidence="2">Gag1-like clamp domain-containing protein</fullName>
    </recommendedName>
</protein>
<evidence type="ECO:0000259" key="2">
    <source>
        <dbReference type="Pfam" id="PF13259"/>
    </source>
</evidence>